<keyword evidence="3" id="KW-1185">Reference proteome</keyword>
<dbReference type="AlphaFoldDB" id="A0AAN8IDV0"/>
<dbReference type="EMBL" id="WIXE01024528">
    <property type="protein sequence ID" value="KAK5965523.1"/>
    <property type="molecule type" value="Genomic_DNA"/>
</dbReference>
<gene>
    <name evidence="2" type="ORF">GCK32_003843</name>
</gene>
<evidence type="ECO:0000313" key="2">
    <source>
        <dbReference type="EMBL" id="KAK5965523.1"/>
    </source>
</evidence>
<dbReference type="InterPro" id="IPR011677">
    <property type="entry name" value="TCTN1-3_dom"/>
</dbReference>
<dbReference type="PANTHER" id="PTHR14611">
    <property type="entry name" value="TECTONIC FAMILY MEMBER"/>
    <property type="match status" value="1"/>
</dbReference>
<dbReference type="InterPro" id="IPR040354">
    <property type="entry name" value="TCTN1-3"/>
</dbReference>
<organism evidence="2 3">
    <name type="scientific">Trichostrongylus colubriformis</name>
    <name type="common">Black scour worm</name>
    <dbReference type="NCBI Taxonomy" id="6319"/>
    <lineage>
        <taxon>Eukaryota</taxon>
        <taxon>Metazoa</taxon>
        <taxon>Ecdysozoa</taxon>
        <taxon>Nematoda</taxon>
        <taxon>Chromadorea</taxon>
        <taxon>Rhabditida</taxon>
        <taxon>Rhabditina</taxon>
        <taxon>Rhabditomorpha</taxon>
        <taxon>Strongyloidea</taxon>
        <taxon>Trichostrongylidae</taxon>
        <taxon>Trichostrongylus</taxon>
    </lineage>
</organism>
<dbReference type="PANTHER" id="PTHR14611:SF2">
    <property type="entry name" value="TECTONIC"/>
    <property type="match status" value="1"/>
</dbReference>
<dbReference type="Proteomes" id="UP001331761">
    <property type="component" value="Unassembled WGS sequence"/>
</dbReference>
<proteinExistence type="predicted"/>
<protein>
    <recommendedName>
        <fullName evidence="1">Tectonic-1-3 domain-containing protein</fullName>
    </recommendedName>
</protein>
<sequence length="290" mass="32537">METPFRTNTSLLAVLWSNSQCQNVIEEVLVEITLNETLVKEAVLSNIRYSTLTAQNYADFKQRFTINFKDSSEPSEEDMGRGYQSGDEIYAMKGEADTPFLFSMPKTGLCGTERGVPIKFLVNSNSMCTIRASQCREMQQTVRQLIDKFVPNWIQSVPTESVTNETNALVIRGNGTEVENPSGMFCPLTTELLIIIHYAKKGKEQNYRLVITSAKFAMNNHAVPMNSTAILRFSVVFKDSTPLIASRFVALPHIDLRLPNDFFYPFLERSAASAVTSIASSISVYLLLRN</sequence>
<dbReference type="GO" id="GO:0060271">
    <property type="term" value="P:cilium assembly"/>
    <property type="evidence" value="ECO:0007669"/>
    <property type="project" value="TreeGrafter"/>
</dbReference>
<comment type="caution">
    <text evidence="2">The sequence shown here is derived from an EMBL/GenBank/DDBJ whole genome shotgun (WGS) entry which is preliminary data.</text>
</comment>
<evidence type="ECO:0000259" key="1">
    <source>
        <dbReference type="Pfam" id="PF07773"/>
    </source>
</evidence>
<accession>A0AAN8IDV0</accession>
<reference evidence="2 3" key="1">
    <citation type="submission" date="2019-10" db="EMBL/GenBank/DDBJ databases">
        <title>Assembly and Annotation for the nematode Trichostrongylus colubriformis.</title>
        <authorList>
            <person name="Martin J."/>
        </authorList>
    </citation>
    <scope>NUCLEOTIDE SEQUENCE [LARGE SCALE GENOMIC DNA]</scope>
    <source>
        <strain evidence="2">G859</strain>
        <tissue evidence="2">Whole worm</tissue>
    </source>
</reference>
<feature type="domain" description="Tectonic-1-3" evidence="1">
    <location>
        <begin position="82"/>
        <end position="237"/>
    </location>
</feature>
<dbReference type="GO" id="GO:0035869">
    <property type="term" value="C:ciliary transition zone"/>
    <property type="evidence" value="ECO:0007669"/>
    <property type="project" value="TreeGrafter"/>
</dbReference>
<evidence type="ECO:0000313" key="3">
    <source>
        <dbReference type="Proteomes" id="UP001331761"/>
    </source>
</evidence>
<dbReference type="Pfam" id="PF07773">
    <property type="entry name" value="TCTN_DUF1619"/>
    <property type="match status" value="1"/>
</dbReference>
<name>A0AAN8IDV0_TRICO</name>